<evidence type="ECO:0000313" key="1">
    <source>
        <dbReference type="EMBL" id="NKM49227.1"/>
    </source>
</evidence>
<accession>A0A8I2KIP5</accession>
<protein>
    <submittedName>
        <fullName evidence="1">Uncharacterized protein</fullName>
    </submittedName>
</protein>
<name>A0A8I2KIP5_RHILV</name>
<comment type="caution">
    <text evidence="1">The sequence shown here is derived from an EMBL/GenBank/DDBJ whole genome shotgun (WGS) entry which is preliminary data.</text>
</comment>
<dbReference type="EMBL" id="WIEZ01000021">
    <property type="protein sequence ID" value="NKM49227.1"/>
    <property type="molecule type" value="Genomic_DNA"/>
</dbReference>
<organism evidence="1 2">
    <name type="scientific">Rhizobium leguminosarum bv. viciae</name>
    <dbReference type="NCBI Taxonomy" id="387"/>
    <lineage>
        <taxon>Bacteria</taxon>
        <taxon>Pseudomonadati</taxon>
        <taxon>Pseudomonadota</taxon>
        <taxon>Alphaproteobacteria</taxon>
        <taxon>Hyphomicrobiales</taxon>
        <taxon>Rhizobiaceae</taxon>
        <taxon>Rhizobium/Agrobacterium group</taxon>
        <taxon>Rhizobium</taxon>
    </lineage>
</organism>
<reference evidence="1" key="1">
    <citation type="submission" date="2019-10" db="EMBL/GenBank/DDBJ databases">
        <title>Rhizobium leguminosarum symbiovar viciae collection.</title>
        <authorList>
            <person name="Boivin S."/>
            <person name="Lepetit M."/>
        </authorList>
    </citation>
    <scope>NUCLEOTIDE SEQUENCE</scope>
    <source>
        <strain evidence="1">L143</strain>
    </source>
</reference>
<gene>
    <name evidence="1" type="ORF">GFL91_30705</name>
</gene>
<dbReference type="Proteomes" id="UP000662259">
    <property type="component" value="Unassembled WGS sequence"/>
</dbReference>
<sequence length="104" mass="12009">MTSTREHDVENRARFSDHIMLYSLIRTDSVSRPIRPKIILFQGAARHQTREGRCNTLNCRMVYPEIESDLRNYAVVSDFLFSLRAGSSNPCQTILQFLGLTRFA</sequence>
<proteinExistence type="predicted"/>
<evidence type="ECO:0000313" key="2">
    <source>
        <dbReference type="Proteomes" id="UP000662259"/>
    </source>
</evidence>
<dbReference type="AlphaFoldDB" id="A0A8I2KIP5"/>